<keyword evidence="2 6" id="KW-0808">Transferase</keyword>
<dbReference type="SUPFAM" id="SSF52374">
    <property type="entry name" value="Nucleotidylyl transferase"/>
    <property type="match status" value="1"/>
</dbReference>
<protein>
    <submittedName>
        <fullName evidence="6">Cytidyltransferase-like domain protein</fullName>
    </submittedName>
</protein>
<dbReference type="InterPro" id="IPR004821">
    <property type="entry name" value="Cyt_trans-like"/>
</dbReference>
<evidence type="ECO:0000256" key="4">
    <source>
        <dbReference type="ARBA" id="ARBA00022801"/>
    </source>
</evidence>
<dbReference type="InterPro" id="IPR000086">
    <property type="entry name" value="NUDIX_hydrolase_dom"/>
</dbReference>
<dbReference type="InterPro" id="IPR014729">
    <property type="entry name" value="Rossmann-like_a/b/a_fold"/>
</dbReference>
<dbReference type="GO" id="GO:0016779">
    <property type="term" value="F:nucleotidyltransferase activity"/>
    <property type="evidence" value="ECO:0007669"/>
    <property type="project" value="UniProtKB-KW"/>
</dbReference>
<dbReference type="EMBL" id="CP009654">
    <property type="protein sequence ID" value="APC97237.1"/>
    <property type="molecule type" value="Genomic_DNA"/>
</dbReference>
<proteinExistence type="predicted"/>
<keyword evidence="4" id="KW-0378">Hydrolase</keyword>
<evidence type="ECO:0000259" key="5">
    <source>
        <dbReference type="PROSITE" id="PS51462"/>
    </source>
</evidence>
<dbReference type="PANTHER" id="PTHR21342:SF0">
    <property type="entry name" value="BIFUNCTIONAL NMN ADENYLYLTRANSFERASE_NUDIX HYDROLASE"/>
    <property type="match status" value="1"/>
</dbReference>
<dbReference type="Pfam" id="PF01467">
    <property type="entry name" value="CTP_transf_like"/>
    <property type="match status" value="1"/>
</dbReference>
<dbReference type="AlphaFoldDB" id="A0A1J0KTZ5"/>
<dbReference type="OrthoDB" id="542521at2"/>
<dbReference type="InterPro" id="IPR020084">
    <property type="entry name" value="NUDIX_hydrolase_CS"/>
</dbReference>
<dbReference type="Pfam" id="PF00293">
    <property type="entry name" value="NUDIX"/>
    <property type="match status" value="1"/>
</dbReference>
<dbReference type="RefSeq" id="WP_071663759.1">
    <property type="nucleotide sequence ID" value="NZ_CP009654.1"/>
</dbReference>
<dbReference type="CDD" id="cd18873">
    <property type="entry name" value="NUDIX_NadM_like"/>
    <property type="match status" value="1"/>
</dbReference>
<dbReference type="KEGG" id="frc:KX01_814"/>
<comment type="cofactor">
    <cofactor evidence="1">
        <name>Mg(2+)</name>
        <dbReference type="ChEBI" id="CHEBI:18420"/>
    </cofactor>
</comment>
<evidence type="ECO:0000256" key="1">
    <source>
        <dbReference type="ARBA" id="ARBA00001946"/>
    </source>
</evidence>
<keyword evidence="3" id="KW-0548">Nucleotidyltransferase</keyword>
<dbReference type="SUPFAM" id="SSF55811">
    <property type="entry name" value="Nudix"/>
    <property type="match status" value="1"/>
</dbReference>
<dbReference type="NCBIfam" id="NF003785">
    <property type="entry name" value="PRK05379.1-1"/>
    <property type="match status" value="1"/>
</dbReference>
<dbReference type="Gene3D" id="3.90.79.10">
    <property type="entry name" value="Nucleoside Triphosphate Pyrophosphohydrolase"/>
    <property type="match status" value="1"/>
</dbReference>
<dbReference type="InterPro" id="IPR015797">
    <property type="entry name" value="NUDIX_hydrolase-like_dom_sf"/>
</dbReference>
<reference evidence="7" key="1">
    <citation type="submission" date="2014-10" db="EMBL/GenBank/DDBJ databases">
        <authorList>
            <person name="Kuske C.R."/>
            <person name="Challacombe J.F."/>
            <person name="Daligault H.E."/>
            <person name="Davenport K.W."/>
            <person name="Johnson S.L."/>
            <person name="Siddaramappa S."/>
            <person name="Petersen J.M."/>
        </authorList>
    </citation>
    <scope>NUCLEOTIDE SEQUENCE [LARGE SCALE GENOMIC DNA]</scope>
    <source>
        <strain evidence="7">CA97-1460</strain>
    </source>
</reference>
<dbReference type="STRING" id="1542390.KX01_814"/>
<evidence type="ECO:0000313" key="6">
    <source>
        <dbReference type="EMBL" id="APC97237.1"/>
    </source>
</evidence>
<dbReference type="NCBIfam" id="TIGR00125">
    <property type="entry name" value="cyt_tran_rel"/>
    <property type="match status" value="1"/>
</dbReference>
<keyword evidence="7" id="KW-1185">Reference proteome</keyword>
<sequence>MKKYDFSVFIGRFQPFHVGHLHNIKKALVHSNKIIINVGSSFSAPNIKNPFSFGQRKQMIISDLEVANIDISRVNIEPLADYFYQEEKWEQHLRDNVNKYTDLNSTVAIVGHKKDDTSYYLKSFPEWEYISVDNYKNYNATDFRESFYKGKILKDYIISSSLYEGTYGFLRDFLKTEQYTFLKEEYEYVEAYKKLWSTAPYKPVLVTTDALVIINNNVLLVQRKNHPGKDLWALPGGFLDNDEFIETGVIRELYEETTIDLTIDQLALARQGTYVFDYPARSVRGRTITHVSLFIFQGLSDLPATKAQDDAKALKWVPLDIILNSMCDRMLEDHYQIITVLSEKLTK</sequence>
<dbReference type="Gene3D" id="3.40.50.620">
    <property type="entry name" value="HUPs"/>
    <property type="match status" value="1"/>
</dbReference>
<feature type="domain" description="Nudix hydrolase" evidence="5">
    <location>
        <begin position="203"/>
        <end position="344"/>
    </location>
</feature>
<gene>
    <name evidence="6" type="ORF">KX01_814</name>
</gene>
<dbReference type="PROSITE" id="PS00893">
    <property type="entry name" value="NUDIX_BOX"/>
    <property type="match status" value="1"/>
</dbReference>
<dbReference type="PROSITE" id="PS51462">
    <property type="entry name" value="NUDIX"/>
    <property type="match status" value="1"/>
</dbReference>
<dbReference type="Proteomes" id="UP000182521">
    <property type="component" value="Chromosome"/>
</dbReference>
<dbReference type="GO" id="GO:0016787">
    <property type="term" value="F:hydrolase activity"/>
    <property type="evidence" value="ECO:0007669"/>
    <property type="project" value="UniProtKB-KW"/>
</dbReference>
<evidence type="ECO:0000256" key="3">
    <source>
        <dbReference type="ARBA" id="ARBA00022695"/>
    </source>
</evidence>
<evidence type="ECO:0000256" key="2">
    <source>
        <dbReference type="ARBA" id="ARBA00022679"/>
    </source>
</evidence>
<name>A0A1J0KTZ5_9GAMM</name>
<organism evidence="6 7">
    <name type="scientific">Francisella frigiditurris</name>
    <dbReference type="NCBI Taxonomy" id="1542390"/>
    <lineage>
        <taxon>Bacteria</taxon>
        <taxon>Pseudomonadati</taxon>
        <taxon>Pseudomonadota</taxon>
        <taxon>Gammaproteobacteria</taxon>
        <taxon>Thiotrichales</taxon>
        <taxon>Francisellaceae</taxon>
        <taxon>Francisella</taxon>
    </lineage>
</organism>
<dbReference type="PANTHER" id="PTHR21342">
    <property type="entry name" value="PHOSPHOPANTETHEINE ADENYLYLTRANSFERASE"/>
    <property type="match status" value="1"/>
</dbReference>
<accession>A0A1J0KTZ5</accession>
<evidence type="ECO:0000313" key="7">
    <source>
        <dbReference type="Proteomes" id="UP000182521"/>
    </source>
</evidence>